<feature type="signal peptide" evidence="12">
    <location>
        <begin position="1"/>
        <end position="26"/>
    </location>
</feature>
<evidence type="ECO:0000256" key="4">
    <source>
        <dbReference type="ARBA" id="ARBA00022679"/>
    </source>
</evidence>
<comment type="catalytic activity">
    <reaction evidence="2 11">
        <text>glutathione + H2O = L-cysteinylglycine + L-glutamate</text>
        <dbReference type="Rhea" id="RHEA:28807"/>
        <dbReference type="ChEBI" id="CHEBI:15377"/>
        <dbReference type="ChEBI" id="CHEBI:29985"/>
        <dbReference type="ChEBI" id="CHEBI:57925"/>
        <dbReference type="ChEBI" id="CHEBI:61694"/>
        <dbReference type="EC" id="3.4.19.13"/>
    </reaction>
</comment>
<feature type="binding site" evidence="10">
    <location>
        <begin position="447"/>
        <end position="448"/>
    </location>
    <ligand>
        <name>L-glutamate</name>
        <dbReference type="ChEBI" id="CHEBI:29985"/>
    </ligand>
</feature>
<evidence type="ECO:0000256" key="2">
    <source>
        <dbReference type="ARBA" id="ARBA00001089"/>
    </source>
</evidence>
<keyword evidence="11" id="KW-0317">Glutathione biosynthesis</keyword>
<comment type="pathway">
    <text evidence="11">Sulfur metabolism; glutathione metabolism.</text>
</comment>
<keyword evidence="14" id="KW-1185">Reference proteome</keyword>
<dbReference type="EC" id="3.4.19.13" evidence="11"/>
<dbReference type="KEGG" id="tpol:Mal48_26910"/>
<dbReference type="NCBIfam" id="TIGR00066">
    <property type="entry name" value="g_glut_trans"/>
    <property type="match status" value="1"/>
</dbReference>
<dbReference type="InterPro" id="IPR000101">
    <property type="entry name" value="GGT_peptidase"/>
</dbReference>
<reference evidence="13 14" key="1">
    <citation type="submission" date="2019-02" db="EMBL/GenBank/DDBJ databases">
        <title>Deep-cultivation of Planctomycetes and their phenomic and genomic characterization uncovers novel biology.</title>
        <authorList>
            <person name="Wiegand S."/>
            <person name="Jogler M."/>
            <person name="Boedeker C."/>
            <person name="Pinto D."/>
            <person name="Vollmers J."/>
            <person name="Rivas-Marin E."/>
            <person name="Kohn T."/>
            <person name="Peeters S.H."/>
            <person name="Heuer A."/>
            <person name="Rast P."/>
            <person name="Oberbeckmann S."/>
            <person name="Bunk B."/>
            <person name="Jeske O."/>
            <person name="Meyerdierks A."/>
            <person name="Storesund J.E."/>
            <person name="Kallscheuer N."/>
            <person name="Luecker S."/>
            <person name="Lage O.M."/>
            <person name="Pohl T."/>
            <person name="Merkel B.J."/>
            <person name="Hornburger P."/>
            <person name="Mueller R.-W."/>
            <person name="Bruemmer F."/>
            <person name="Labrenz M."/>
            <person name="Spormann A.M."/>
            <person name="Op den Camp H."/>
            <person name="Overmann J."/>
            <person name="Amann R."/>
            <person name="Jetten M.S.M."/>
            <person name="Mascher T."/>
            <person name="Medema M.H."/>
            <person name="Devos D.P."/>
            <person name="Kaster A.-K."/>
            <person name="Ovreas L."/>
            <person name="Rohde M."/>
            <person name="Galperin M.Y."/>
            <person name="Jogler C."/>
        </authorList>
    </citation>
    <scope>NUCLEOTIDE SEQUENCE [LARGE SCALE GENOMIC DNA]</scope>
    <source>
        <strain evidence="13 14">Mal48</strain>
    </source>
</reference>
<dbReference type="InterPro" id="IPR051792">
    <property type="entry name" value="GGT_bact"/>
</dbReference>
<proteinExistence type="inferred from homology"/>
<evidence type="ECO:0000256" key="10">
    <source>
        <dbReference type="PIRSR" id="PIRSR600101-2"/>
    </source>
</evidence>
<evidence type="ECO:0000256" key="5">
    <source>
        <dbReference type="ARBA" id="ARBA00022801"/>
    </source>
</evidence>
<dbReference type="Proteomes" id="UP000315724">
    <property type="component" value="Chromosome"/>
</dbReference>
<dbReference type="GO" id="GO:0103068">
    <property type="term" value="F:leukotriene C4 gamma-glutamyl transferase activity"/>
    <property type="evidence" value="ECO:0007669"/>
    <property type="project" value="UniProtKB-EC"/>
</dbReference>
<comment type="catalytic activity">
    <reaction evidence="1 11">
        <text>an S-substituted glutathione + H2O = an S-substituted L-cysteinylglycine + L-glutamate</text>
        <dbReference type="Rhea" id="RHEA:59468"/>
        <dbReference type="ChEBI" id="CHEBI:15377"/>
        <dbReference type="ChEBI" id="CHEBI:29985"/>
        <dbReference type="ChEBI" id="CHEBI:90779"/>
        <dbReference type="ChEBI" id="CHEBI:143103"/>
        <dbReference type="EC" id="3.4.19.13"/>
    </reaction>
</comment>
<keyword evidence="4 11" id="KW-0808">Transferase</keyword>
<dbReference type="Gene3D" id="3.60.20.40">
    <property type="match status" value="1"/>
</dbReference>
<comment type="similarity">
    <text evidence="3 11">Belongs to the gamma-glutamyltransferase family.</text>
</comment>
<protein>
    <recommendedName>
        <fullName evidence="11">Glutathione hydrolase proenzyme</fullName>
        <ecNumber evidence="11">2.3.2.2</ecNumber>
        <ecNumber evidence="11">3.4.19.13</ecNumber>
    </recommendedName>
    <component>
        <recommendedName>
            <fullName evidence="11">Glutathione hydrolase large chain</fullName>
        </recommendedName>
    </component>
    <component>
        <recommendedName>
            <fullName evidence="11">Glutathione hydrolase small chain</fullName>
        </recommendedName>
    </component>
</protein>
<dbReference type="EC" id="2.3.2.2" evidence="11"/>
<evidence type="ECO:0000256" key="12">
    <source>
        <dbReference type="SAM" id="SignalP"/>
    </source>
</evidence>
<dbReference type="PANTHER" id="PTHR43199">
    <property type="entry name" value="GLUTATHIONE HYDROLASE"/>
    <property type="match status" value="1"/>
</dbReference>
<evidence type="ECO:0000256" key="7">
    <source>
        <dbReference type="ARBA" id="ARBA00023315"/>
    </source>
</evidence>
<evidence type="ECO:0000313" key="13">
    <source>
        <dbReference type="EMBL" id="QDT33438.1"/>
    </source>
</evidence>
<dbReference type="SUPFAM" id="SSF56235">
    <property type="entry name" value="N-terminal nucleophile aminohydrolases (Ntn hydrolases)"/>
    <property type="match status" value="1"/>
</dbReference>
<evidence type="ECO:0000256" key="8">
    <source>
        <dbReference type="ARBA" id="ARBA00047417"/>
    </source>
</evidence>
<keyword evidence="6 11" id="KW-0865">Zymogen</keyword>
<dbReference type="PANTHER" id="PTHR43199:SF1">
    <property type="entry name" value="GLUTATHIONE HYDROLASE PROENZYME"/>
    <property type="match status" value="1"/>
</dbReference>
<comment type="subunit">
    <text evidence="11">This enzyme consists of two polypeptide chains, which are synthesized in precursor form from a single polypeptide.</text>
</comment>
<keyword evidence="7 11" id="KW-0012">Acyltransferase</keyword>
<dbReference type="GO" id="GO:0006750">
    <property type="term" value="P:glutathione biosynthetic process"/>
    <property type="evidence" value="ECO:0007669"/>
    <property type="project" value="UniProtKB-KW"/>
</dbReference>
<feature type="binding site" evidence="10">
    <location>
        <position position="469"/>
    </location>
    <ligand>
        <name>L-glutamate</name>
        <dbReference type="ChEBI" id="CHEBI:29985"/>
    </ligand>
</feature>
<dbReference type="PRINTS" id="PR01210">
    <property type="entry name" value="GGTRANSPTASE"/>
</dbReference>
<dbReference type="Gene3D" id="1.10.246.130">
    <property type="match status" value="1"/>
</dbReference>
<feature type="binding site" evidence="10">
    <location>
        <position position="101"/>
    </location>
    <ligand>
        <name>L-glutamate</name>
        <dbReference type="ChEBI" id="CHEBI:29985"/>
    </ligand>
</feature>
<comment type="PTM">
    <text evidence="11">Cleaved by autocatalysis into a large and a small subunit.</text>
</comment>
<dbReference type="AlphaFoldDB" id="A0A517QP68"/>
<feature type="active site" description="Nucleophile" evidence="9">
    <location>
        <position position="376"/>
    </location>
</feature>
<evidence type="ECO:0000256" key="9">
    <source>
        <dbReference type="PIRSR" id="PIRSR600101-1"/>
    </source>
</evidence>
<evidence type="ECO:0000256" key="11">
    <source>
        <dbReference type="RuleBase" id="RU368036"/>
    </source>
</evidence>
<dbReference type="UniPathway" id="UPA00204"/>
<feature type="chain" id="PRO_5022226818" description="Glutathione hydrolase proenzyme" evidence="12">
    <location>
        <begin position="27"/>
        <end position="567"/>
    </location>
</feature>
<organism evidence="13 14">
    <name type="scientific">Thalassoglobus polymorphus</name>
    <dbReference type="NCBI Taxonomy" id="2527994"/>
    <lineage>
        <taxon>Bacteria</taxon>
        <taxon>Pseudomonadati</taxon>
        <taxon>Planctomycetota</taxon>
        <taxon>Planctomycetia</taxon>
        <taxon>Planctomycetales</taxon>
        <taxon>Planctomycetaceae</taxon>
        <taxon>Thalassoglobus</taxon>
    </lineage>
</organism>
<gene>
    <name evidence="13" type="primary">ggt</name>
    <name evidence="13" type="ORF">Mal48_26910</name>
</gene>
<evidence type="ECO:0000256" key="1">
    <source>
        <dbReference type="ARBA" id="ARBA00001049"/>
    </source>
</evidence>
<dbReference type="Pfam" id="PF01019">
    <property type="entry name" value="G_glu_transpept"/>
    <property type="match status" value="1"/>
</dbReference>
<keyword evidence="5 11" id="KW-0378">Hydrolase</keyword>
<dbReference type="GO" id="GO:0036374">
    <property type="term" value="F:glutathione hydrolase activity"/>
    <property type="evidence" value="ECO:0007669"/>
    <property type="project" value="UniProtKB-UniRule"/>
</dbReference>
<comment type="catalytic activity">
    <reaction evidence="8 11">
        <text>an N-terminal (5-L-glutamyl)-[peptide] + an alpha-amino acid = 5-L-glutamyl amino acid + an N-terminal L-alpha-aminoacyl-[peptide]</text>
        <dbReference type="Rhea" id="RHEA:23904"/>
        <dbReference type="Rhea" id="RHEA-COMP:9780"/>
        <dbReference type="Rhea" id="RHEA-COMP:9795"/>
        <dbReference type="ChEBI" id="CHEBI:77644"/>
        <dbReference type="ChEBI" id="CHEBI:78597"/>
        <dbReference type="ChEBI" id="CHEBI:78599"/>
        <dbReference type="ChEBI" id="CHEBI:78608"/>
        <dbReference type="EC" id="2.3.2.2"/>
    </reaction>
</comment>
<name>A0A517QP68_9PLAN</name>
<dbReference type="InterPro" id="IPR043137">
    <property type="entry name" value="GGT_ssub_C"/>
</dbReference>
<keyword evidence="12" id="KW-0732">Signal</keyword>
<dbReference type="GO" id="GO:0006751">
    <property type="term" value="P:glutathione catabolic process"/>
    <property type="evidence" value="ECO:0007669"/>
    <property type="project" value="UniProtKB-UniRule"/>
</dbReference>
<dbReference type="EMBL" id="CP036267">
    <property type="protein sequence ID" value="QDT33438.1"/>
    <property type="molecule type" value="Genomic_DNA"/>
</dbReference>
<evidence type="ECO:0000313" key="14">
    <source>
        <dbReference type="Proteomes" id="UP000315724"/>
    </source>
</evidence>
<sequence precursor="true">MRNTHLNKSLPLILGLLLSLSAPSYAGSTPQYATQAMVVSQTQASSDAGAAVLKEGGNAIDAAVTTAFVLAVTHPSAGNIGGGGFLVYRPNSGAPTTFDFREKAPAAAHAKMWLDENGEYDSTKHHYSHLAVGVPGTVAGLHMAWKEYGSLPWERLVQPAIDLARNGFPVSHGLAYDLESRIERFRPYPASMAQFTKNGKPYQPGDLLKQEDLAKTLERIAKEGPDGFYRGKTAELLAAEMANNGGIMTKDDLANYEPVQRAPIVGTYRGHDIISMPPPSSGGITLVQMLNILEGFDLEESQFGSAKTIHLMTEAMRRAYRNRALHLGDPEANPEMPIATLTSKGFALELRQQIDLEKATKSSLTGFEWPHESTETTHFSIVDQDRNAVSLTYTLENSYGSGIVVTGGGFLLNNEMGDFNPSPGLTTETGLIGTKPNLTEPGKRMLSSMTPTIVAKDGELFMVTGSPGGRTIINTVLQTIVNVVDHKMDAQTAVDSGRFHHQWFPDRIQFEEQRFSPDTLSILKEQGHKLKSSDRQGSAHIIVVDPKRNILTGGVDRRRPDTGAAGF</sequence>
<dbReference type="InterPro" id="IPR029055">
    <property type="entry name" value="Ntn_hydrolases_N"/>
</dbReference>
<dbReference type="InterPro" id="IPR043138">
    <property type="entry name" value="GGT_lsub"/>
</dbReference>
<accession>A0A517QP68</accession>
<evidence type="ECO:0000256" key="6">
    <source>
        <dbReference type="ARBA" id="ARBA00023145"/>
    </source>
</evidence>
<evidence type="ECO:0000256" key="3">
    <source>
        <dbReference type="ARBA" id="ARBA00009381"/>
    </source>
</evidence>
<feature type="binding site" evidence="10">
    <location>
        <position position="418"/>
    </location>
    <ligand>
        <name>L-glutamate</name>
        <dbReference type="ChEBI" id="CHEBI:29985"/>
    </ligand>
</feature>
<dbReference type="OrthoDB" id="9781342at2"/>